<dbReference type="InParanoid" id="A0A263CW69"/>
<reference evidence="2 3" key="1">
    <citation type="submission" date="2017-07" db="EMBL/GenBank/DDBJ databases">
        <title>Amycolatopsis antarcticus sp. nov., isolated from the surface of an Antarcticus brown macroalga.</title>
        <authorList>
            <person name="Wang J."/>
            <person name="Leiva S."/>
            <person name="Huang J."/>
            <person name="Huang Y."/>
        </authorList>
    </citation>
    <scope>NUCLEOTIDE SEQUENCE [LARGE SCALE GENOMIC DNA]</scope>
    <source>
        <strain evidence="2 3">AU-G6</strain>
    </source>
</reference>
<dbReference type="CDD" id="cd06587">
    <property type="entry name" value="VOC"/>
    <property type="match status" value="1"/>
</dbReference>
<dbReference type="EMBL" id="NKYE01000021">
    <property type="protein sequence ID" value="OZM70373.1"/>
    <property type="molecule type" value="Genomic_DNA"/>
</dbReference>
<sequence>MIRRVMANCTVTDSARAEDWYARLFDREPDARPMAGLIEWDFGAGGGLQVWSEPGRAGRSSAVLEETDLDAAAAHATRVGIAHDGPQPGGGARILQLTDPDGNQVVLVGV</sequence>
<dbReference type="Proteomes" id="UP000242444">
    <property type="component" value="Unassembled WGS sequence"/>
</dbReference>
<comment type="caution">
    <text evidence="2">The sequence shown here is derived from an EMBL/GenBank/DDBJ whole genome shotgun (WGS) entry which is preliminary data.</text>
</comment>
<dbReference type="InterPro" id="IPR029068">
    <property type="entry name" value="Glyas_Bleomycin-R_OHBP_Dase"/>
</dbReference>
<dbReference type="SUPFAM" id="SSF54593">
    <property type="entry name" value="Glyoxalase/Bleomycin resistance protein/Dihydroxybiphenyl dioxygenase"/>
    <property type="match status" value="1"/>
</dbReference>
<name>A0A263CW69_9PSEU</name>
<keyword evidence="3" id="KW-1185">Reference proteome</keyword>
<dbReference type="InterPro" id="IPR037523">
    <property type="entry name" value="VOC_core"/>
</dbReference>
<evidence type="ECO:0000259" key="1">
    <source>
        <dbReference type="PROSITE" id="PS51819"/>
    </source>
</evidence>
<dbReference type="RefSeq" id="WP_094865668.1">
    <property type="nucleotide sequence ID" value="NZ_NKYE01000021.1"/>
</dbReference>
<dbReference type="OrthoDB" id="2453533at2"/>
<accession>A0A263CW69</accession>
<feature type="domain" description="VOC" evidence="1">
    <location>
        <begin position="1"/>
        <end position="110"/>
    </location>
</feature>
<proteinExistence type="predicted"/>
<protein>
    <submittedName>
        <fullName evidence="2">Glyoxalase</fullName>
    </submittedName>
</protein>
<organism evidence="2 3">
    <name type="scientific">Amycolatopsis antarctica</name>
    <dbReference type="NCBI Taxonomy" id="1854586"/>
    <lineage>
        <taxon>Bacteria</taxon>
        <taxon>Bacillati</taxon>
        <taxon>Actinomycetota</taxon>
        <taxon>Actinomycetes</taxon>
        <taxon>Pseudonocardiales</taxon>
        <taxon>Pseudonocardiaceae</taxon>
        <taxon>Amycolatopsis</taxon>
    </lineage>
</organism>
<evidence type="ECO:0000313" key="2">
    <source>
        <dbReference type="EMBL" id="OZM70373.1"/>
    </source>
</evidence>
<evidence type="ECO:0000313" key="3">
    <source>
        <dbReference type="Proteomes" id="UP000242444"/>
    </source>
</evidence>
<dbReference type="Gene3D" id="3.10.180.10">
    <property type="entry name" value="2,3-Dihydroxybiphenyl 1,2-Dioxygenase, domain 1"/>
    <property type="match status" value="1"/>
</dbReference>
<dbReference type="AlphaFoldDB" id="A0A263CW69"/>
<dbReference type="PROSITE" id="PS51819">
    <property type="entry name" value="VOC"/>
    <property type="match status" value="1"/>
</dbReference>
<gene>
    <name evidence="2" type="ORF">CFN78_25995</name>
</gene>